<dbReference type="SUPFAM" id="SSF48019">
    <property type="entry name" value="post-AAA+ oligomerization domain-like"/>
    <property type="match status" value="1"/>
</dbReference>
<evidence type="ECO:0000256" key="4">
    <source>
        <dbReference type="ARBA" id="ARBA00022705"/>
    </source>
</evidence>
<dbReference type="InterPro" id="IPR008921">
    <property type="entry name" value="DNA_pol3_clamp-load_cplx_C"/>
</dbReference>
<dbReference type="SUPFAM" id="SSF52540">
    <property type="entry name" value="P-loop containing nucleoside triphosphate hydrolases"/>
    <property type="match status" value="1"/>
</dbReference>
<dbReference type="AlphaFoldDB" id="A0A286GA47"/>
<keyword evidence="4" id="KW-0235">DNA replication</keyword>
<dbReference type="Proteomes" id="UP000219621">
    <property type="component" value="Unassembled WGS sequence"/>
</dbReference>
<dbReference type="InterPro" id="IPR027417">
    <property type="entry name" value="P-loop_NTPase"/>
</dbReference>
<proteinExistence type="inferred from homology"/>
<comment type="catalytic activity">
    <reaction evidence="7">
        <text>DNA(n) + a 2'-deoxyribonucleoside 5'-triphosphate = DNA(n+1) + diphosphate</text>
        <dbReference type="Rhea" id="RHEA:22508"/>
        <dbReference type="Rhea" id="RHEA-COMP:17339"/>
        <dbReference type="Rhea" id="RHEA-COMP:17340"/>
        <dbReference type="ChEBI" id="CHEBI:33019"/>
        <dbReference type="ChEBI" id="CHEBI:61560"/>
        <dbReference type="ChEBI" id="CHEBI:173112"/>
        <dbReference type="EC" id="2.7.7.7"/>
    </reaction>
</comment>
<dbReference type="Gene3D" id="1.20.272.10">
    <property type="match status" value="1"/>
</dbReference>
<protein>
    <recommendedName>
        <fullName evidence="1">DNA-directed DNA polymerase</fullName>
        <ecNumber evidence="1">2.7.7.7</ecNumber>
    </recommendedName>
</protein>
<evidence type="ECO:0000256" key="2">
    <source>
        <dbReference type="ARBA" id="ARBA00022679"/>
    </source>
</evidence>
<gene>
    <name evidence="8" type="ORF">SAMN05421508_102405</name>
</gene>
<dbReference type="Gene3D" id="3.40.50.300">
    <property type="entry name" value="P-loop containing nucleotide triphosphate hydrolases"/>
    <property type="match status" value="1"/>
</dbReference>
<evidence type="ECO:0000256" key="1">
    <source>
        <dbReference type="ARBA" id="ARBA00012417"/>
    </source>
</evidence>
<dbReference type="RefSeq" id="WP_097278154.1">
    <property type="nucleotide sequence ID" value="NZ_OCNJ01000002.1"/>
</dbReference>
<organism evidence="8 9">
    <name type="scientific">Caenispirillum bisanense</name>
    <dbReference type="NCBI Taxonomy" id="414052"/>
    <lineage>
        <taxon>Bacteria</taxon>
        <taxon>Pseudomonadati</taxon>
        <taxon>Pseudomonadota</taxon>
        <taxon>Alphaproteobacteria</taxon>
        <taxon>Rhodospirillales</taxon>
        <taxon>Novispirillaceae</taxon>
        <taxon>Caenispirillum</taxon>
    </lineage>
</organism>
<keyword evidence="5" id="KW-0239">DNA-directed DNA polymerase</keyword>
<dbReference type="GO" id="GO:0003677">
    <property type="term" value="F:DNA binding"/>
    <property type="evidence" value="ECO:0007669"/>
    <property type="project" value="InterPro"/>
</dbReference>
<accession>A0A286GA47</accession>
<dbReference type="GO" id="GO:0006261">
    <property type="term" value="P:DNA-templated DNA replication"/>
    <property type="evidence" value="ECO:0007669"/>
    <property type="project" value="TreeGrafter"/>
</dbReference>
<dbReference type="GO" id="GO:0003887">
    <property type="term" value="F:DNA-directed DNA polymerase activity"/>
    <property type="evidence" value="ECO:0007669"/>
    <property type="project" value="UniProtKB-KW"/>
</dbReference>
<dbReference type="EMBL" id="OCNJ01000002">
    <property type="protein sequence ID" value="SOD92380.1"/>
    <property type="molecule type" value="Genomic_DNA"/>
</dbReference>
<keyword evidence="3" id="KW-0548">Nucleotidyltransferase</keyword>
<keyword evidence="9" id="KW-1185">Reference proteome</keyword>
<evidence type="ECO:0000313" key="9">
    <source>
        <dbReference type="Proteomes" id="UP000219621"/>
    </source>
</evidence>
<evidence type="ECO:0000256" key="5">
    <source>
        <dbReference type="ARBA" id="ARBA00022932"/>
    </source>
</evidence>
<comment type="similarity">
    <text evidence="6">Belongs to the DNA polymerase HolA subunit family.</text>
</comment>
<reference evidence="8 9" key="1">
    <citation type="submission" date="2017-09" db="EMBL/GenBank/DDBJ databases">
        <authorList>
            <person name="Ehlers B."/>
            <person name="Leendertz F.H."/>
        </authorList>
    </citation>
    <scope>NUCLEOTIDE SEQUENCE [LARGE SCALE GENOMIC DNA]</scope>
    <source>
        <strain evidence="8 9">USBA 140</strain>
    </source>
</reference>
<name>A0A286GA47_9PROT</name>
<evidence type="ECO:0000256" key="7">
    <source>
        <dbReference type="ARBA" id="ARBA00049244"/>
    </source>
</evidence>
<dbReference type="Gene3D" id="1.10.8.60">
    <property type="match status" value="1"/>
</dbReference>
<sequence length="342" mass="36603">MKLQGGRIEAFVARPDPKIRAVLVYGPDTGLVRERIDRLMRTVVDDPQDPFRVADLTPDDLKADPTRLVDEAAALSLTGGRRVVRLRDAADAVAPRVKAFLEDGKGDALVLLQAGDLPKTSALRKLCEGADDAAALPCYADEGAGLETLVRDVLGSAGLAASPDAMGFLLTHLGSDRQLIRSELDKLVLYMGGRGQVSLADVAACIGDTAALGLDDLAYAVADGDNATAQRVLDRLYREGTNPVGVLRSLQRHFQRLHLAVGAMQAGKTADQAVASLRPPVFFKVADRFKGQMRRWTVPLIGQALDLLLEAEMDCKTTGLPAEEMCARAVMQVARAAGAVRR</sequence>
<evidence type="ECO:0000256" key="3">
    <source>
        <dbReference type="ARBA" id="ARBA00022695"/>
    </source>
</evidence>
<dbReference type="EC" id="2.7.7.7" evidence="1"/>
<dbReference type="PANTHER" id="PTHR34388:SF1">
    <property type="entry name" value="DNA POLYMERASE III SUBUNIT DELTA"/>
    <property type="match status" value="1"/>
</dbReference>
<dbReference type="NCBIfam" id="TIGR01128">
    <property type="entry name" value="holA"/>
    <property type="match status" value="1"/>
</dbReference>
<evidence type="ECO:0000256" key="6">
    <source>
        <dbReference type="ARBA" id="ARBA00034754"/>
    </source>
</evidence>
<keyword evidence="2" id="KW-0808">Transferase</keyword>
<evidence type="ECO:0000313" key="8">
    <source>
        <dbReference type="EMBL" id="SOD92380.1"/>
    </source>
</evidence>
<dbReference type="PANTHER" id="PTHR34388">
    <property type="entry name" value="DNA POLYMERASE III SUBUNIT DELTA"/>
    <property type="match status" value="1"/>
</dbReference>
<dbReference type="InterPro" id="IPR005790">
    <property type="entry name" value="DNA_polIII_delta"/>
</dbReference>
<dbReference type="OrthoDB" id="9804983at2"/>
<dbReference type="GO" id="GO:0009360">
    <property type="term" value="C:DNA polymerase III complex"/>
    <property type="evidence" value="ECO:0007669"/>
    <property type="project" value="TreeGrafter"/>
</dbReference>